<evidence type="ECO:0000256" key="1">
    <source>
        <dbReference type="SAM" id="MobiDB-lite"/>
    </source>
</evidence>
<reference evidence="3 4" key="1">
    <citation type="submission" date="2014-09" db="EMBL/GenBank/DDBJ databases">
        <authorList>
            <person name="Magalhaes I.L.F."/>
            <person name="Oliveira U."/>
            <person name="Santos F.R."/>
            <person name="Vidigal T.H.D.A."/>
            <person name="Brescovit A.D."/>
            <person name="Santos A.J."/>
        </authorList>
    </citation>
    <scope>NUCLEOTIDE SEQUENCE [LARGE SCALE GENOMIC DNA]</scope>
</reference>
<feature type="compositionally biased region" description="Basic and acidic residues" evidence="1">
    <location>
        <begin position="419"/>
        <end position="428"/>
    </location>
</feature>
<dbReference type="AlphaFoldDB" id="A0A0P1BGG4"/>
<feature type="signal peptide" evidence="2">
    <location>
        <begin position="1"/>
        <end position="21"/>
    </location>
</feature>
<protein>
    <submittedName>
        <fullName evidence="3">Uncharacterized protein</fullName>
    </submittedName>
</protein>
<evidence type="ECO:0000313" key="3">
    <source>
        <dbReference type="EMBL" id="CEH15017.1"/>
    </source>
</evidence>
<organism evidence="3 4">
    <name type="scientific">Ceraceosorus bombacis</name>
    <dbReference type="NCBI Taxonomy" id="401625"/>
    <lineage>
        <taxon>Eukaryota</taxon>
        <taxon>Fungi</taxon>
        <taxon>Dikarya</taxon>
        <taxon>Basidiomycota</taxon>
        <taxon>Ustilaginomycotina</taxon>
        <taxon>Exobasidiomycetes</taxon>
        <taxon>Ceraceosorales</taxon>
        <taxon>Ceraceosoraceae</taxon>
        <taxon>Ceraceosorus</taxon>
    </lineage>
</organism>
<proteinExistence type="predicted"/>
<feature type="compositionally biased region" description="Polar residues" evidence="1">
    <location>
        <begin position="26"/>
        <end position="35"/>
    </location>
</feature>
<evidence type="ECO:0000256" key="2">
    <source>
        <dbReference type="SAM" id="SignalP"/>
    </source>
</evidence>
<dbReference type="EMBL" id="CCYA01000252">
    <property type="protein sequence ID" value="CEH15017.1"/>
    <property type="molecule type" value="Genomic_DNA"/>
</dbReference>
<feature type="region of interest" description="Disordered" evidence="1">
    <location>
        <begin position="374"/>
        <end position="428"/>
    </location>
</feature>
<evidence type="ECO:0000313" key="4">
    <source>
        <dbReference type="Proteomes" id="UP000054845"/>
    </source>
</evidence>
<dbReference type="OrthoDB" id="10289598at2759"/>
<feature type="chain" id="PRO_5006059476" evidence="2">
    <location>
        <begin position="22"/>
        <end position="450"/>
    </location>
</feature>
<dbReference type="Proteomes" id="UP000054845">
    <property type="component" value="Unassembled WGS sequence"/>
</dbReference>
<feature type="region of interest" description="Disordered" evidence="1">
    <location>
        <begin position="285"/>
        <end position="329"/>
    </location>
</feature>
<keyword evidence="4" id="KW-1185">Reference proteome</keyword>
<feature type="region of interest" description="Disordered" evidence="1">
    <location>
        <begin position="26"/>
        <end position="58"/>
    </location>
</feature>
<feature type="region of interest" description="Disordered" evidence="1">
    <location>
        <begin position="249"/>
        <end position="269"/>
    </location>
</feature>
<sequence length="450" mass="49333">MHLAILTRCALLVPVVILARAEPAHQSTISHNSKTLDARSVPVADHTSRSDSEPTSIAGNLEIRKQQERAAGDFAFIPPVGGSEHGRRTIAQSSFEARTHDLSARATQPAVESAIERDTWSPRLEQKARDQVTSQDAKESSLIARAKAPEHPVNDHIAAWVVAPSVGSNEHHRRSALTREEPDFASRSITRNVSPRLKFFGLVRPIGTPGDGGEHHRRSSSVEEMNLARRFEIRKMPLSSKDLDITEYQRRSHAAESAPTARPATTGNVHRPFKLFGIVTTGGGWEHHRRQSVDDEGSTKTSRRDLDPLPSQTLGHTKQKRAEKPKTRPSWGCCGAAYELYRRLTFSTLIEVSTSTDDSNTHITTTSWTVFAKRSPAPSAGTKKKAKVQPQRTTPASQDPNVDPTTKASQTKPGSEAPAPDKSDEKHAQIYGSLKFPLAIWGGGGEVGRR</sequence>
<accession>A0A0P1BGG4</accession>
<keyword evidence="2" id="KW-0732">Signal</keyword>
<name>A0A0P1BGG4_9BASI</name>
<feature type="compositionally biased region" description="Polar residues" evidence="1">
    <location>
        <begin position="390"/>
        <end position="413"/>
    </location>
</feature>